<keyword evidence="2" id="KW-1185">Reference proteome</keyword>
<protein>
    <submittedName>
        <fullName evidence="1">Uncharacterized protein</fullName>
    </submittedName>
</protein>
<accession>A0A453SQQ3</accession>
<organism evidence="1 2">
    <name type="scientific">Aegilops tauschii subsp. strangulata</name>
    <name type="common">Goatgrass</name>
    <dbReference type="NCBI Taxonomy" id="200361"/>
    <lineage>
        <taxon>Eukaryota</taxon>
        <taxon>Viridiplantae</taxon>
        <taxon>Streptophyta</taxon>
        <taxon>Embryophyta</taxon>
        <taxon>Tracheophyta</taxon>
        <taxon>Spermatophyta</taxon>
        <taxon>Magnoliopsida</taxon>
        <taxon>Liliopsida</taxon>
        <taxon>Poales</taxon>
        <taxon>Poaceae</taxon>
        <taxon>BOP clade</taxon>
        <taxon>Pooideae</taxon>
        <taxon>Triticodae</taxon>
        <taxon>Triticeae</taxon>
        <taxon>Triticinae</taxon>
        <taxon>Aegilops</taxon>
    </lineage>
</organism>
<dbReference type="Proteomes" id="UP000015105">
    <property type="component" value="Chromosome 7D"/>
</dbReference>
<proteinExistence type="predicted"/>
<dbReference type="EnsemblPlants" id="AET7Gv21030000.7">
    <property type="protein sequence ID" value="AET7Gv21030000.7"/>
    <property type="gene ID" value="AET7Gv21030000"/>
</dbReference>
<reference evidence="1" key="5">
    <citation type="journal article" date="2021" name="G3 (Bethesda)">
        <title>Aegilops tauschii genome assembly Aet v5.0 features greater sequence contiguity and improved annotation.</title>
        <authorList>
            <person name="Wang L."/>
            <person name="Zhu T."/>
            <person name="Rodriguez J.C."/>
            <person name="Deal K.R."/>
            <person name="Dubcovsky J."/>
            <person name="McGuire P.E."/>
            <person name="Lux T."/>
            <person name="Spannagl M."/>
            <person name="Mayer K.F.X."/>
            <person name="Baldrich P."/>
            <person name="Meyers B.C."/>
            <person name="Huo N."/>
            <person name="Gu Y.Q."/>
            <person name="Zhou H."/>
            <person name="Devos K.M."/>
            <person name="Bennetzen J.L."/>
            <person name="Unver T."/>
            <person name="Budak H."/>
            <person name="Gulick P.J."/>
            <person name="Galiba G."/>
            <person name="Kalapos B."/>
            <person name="Nelson D.R."/>
            <person name="Li P."/>
            <person name="You F.M."/>
            <person name="Luo M.C."/>
            <person name="Dvorak J."/>
        </authorList>
    </citation>
    <scope>NUCLEOTIDE SEQUENCE [LARGE SCALE GENOMIC DNA]</scope>
    <source>
        <strain evidence="1">cv. AL8/78</strain>
    </source>
</reference>
<dbReference type="PROSITE" id="PS51257">
    <property type="entry name" value="PROKAR_LIPOPROTEIN"/>
    <property type="match status" value="1"/>
</dbReference>
<reference evidence="2" key="1">
    <citation type="journal article" date="2014" name="Science">
        <title>Ancient hybridizations among the ancestral genomes of bread wheat.</title>
        <authorList>
            <consortium name="International Wheat Genome Sequencing Consortium,"/>
            <person name="Marcussen T."/>
            <person name="Sandve S.R."/>
            <person name="Heier L."/>
            <person name="Spannagl M."/>
            <person name="Pfeifer M."/>
            <person name="Jakobsen K.S."/>
            <person name="Wulff B.B."/>
            <person name="Steuernagel B."/>
            <person name="Mayer K.F."/>
            <person name="Olsen O.A."/>
        </authorList>
    </citation>
    <scope>NUCLEOTIDE SEQUENCE [LARGE SCALE GENOMIC DNA]</scope>
    <source>
        <strain evidence="2">cv. AL8/78</strain>
    </source>
</reference>
<reference evidence="1" key="4">
    <citation type="submission" date="2019-03" db="UniProtKB">
        <authorList>
            <consortium name="EnsemblPlants"/>
        </authorList>
    </citation>
    <scope>IDENTIFICATION</scope>
</reference>
<reference evidence="1" key="3">
    <citation type="journal article" date="2017" name="Nature">
        <title>Genome sequence of the progenitor of the wheat D genome Aegilops tauschii.</title>
        <authorList>
            <person name="Luo M.C."/>
            <person name="Gu Y.Q."/>
            <person name="Puiu D."/>
            <person name="Wang H."/>
            <person name="Twardziok S.O."/>
            <person name="Deal K.R."/>
            <person name="Huo N."/>
            <person name="Zhu T."/>
            <person name="Wang L."/>
            <person name="Wang Y."/>
            <person name="McGuire P.E."/>
            <person name="Liu S."/>
            <person name="Long H."/>
            <person name="Ramasamy R.K."/>
            <person name="Rodriguez J.C."/>
            <person name="Van S.L."/>
            <person name="Yuan L."/>
            <person name="Wang Z."/>
            <person name="Xia Z."/>
            <person name="Xiao L."/>
            <person name="Anderson O.D."/>
            <person name="Ouyang S."/>
            <person name="Liang Y."/>
            <person name="Zimin A.V."/>
            <person name="Pertea G."/>
            <person name="Qi P."/>
            <person name="Bennetzen J.L."/>
            <person name="Dai X."/>
            <person name="Dawson M.W."/>
            <person name="Muller H.G."/>
            <person name="Kugler K."/>
            <person name="Rivarola-Duarte L."/>
            <person name="Spannagl M."/>
            <person name="Mayer K.F.X."/>
            <person name="Lu F.H."/>
            <person name="Bevan M.W."/>
            <person name="Leroy P."/>
            <person name="Li P."/>
            <person name="You F.M."/>
            <person name="Sun Q."/>
            <person name="Liu Z."/>
            <person name="Lyons E."/>
            <person name="Wicker T."/>
            <person name="Salzberg S.L."/>
            <person name="Devos K.M."/>
            <person name="Dvorak J."/>
        </authorList>
    </citation>
    <scope>NUCLEOTIDE SEQUENCE [LARGE SCALE GENOMIC DNA]</scope>
    <source>
        <strain evidence="1">cv. AL8/78</strain>
    </source>
</reference>
<dbReference type="AlphaFoldDB" id="A0A453SQQ3"/>
<name>A0A453SQQ3_AEGTS</name>
<reference evidence="2" key="2">
    <citation type="journal article" date="2017" name="Nat. Plants">
        <title>The Aegilops tauschii genome reveals multiple impacts of transposons.</title>
        <authorList>
            <person name="Zhao G."/>
            <person name="Zou C."/>
            <person name="Li K."/>
            <person name="Wang K."/>
            <person name="Li T."/>
            <person name="Gao L."/>
            <person name="Zhang X."/>
            <person name="Wang H."/>
            <person name="Yang Z."/>
            <person name="Liu X."/>
            <person name="Jiang W."/>
            <person name="Mao L."/>
            <person name="Kong X."/>
            <person name="Jiao Y."/>
            <person name="Jia J."/>
        </authorList>
    </citation>
    <scope>NUCLEOTIDE SEQUENCE [LARGE SCALE GENOMIC DNA]</scope>
    <source>
        <strain evidence="2">cv. AL8/78</strain>
    </source>
</reference>
<sequence length="73" mass="7672">MRECLLLCEGRQMGKLLRVLRPPLPHPVSIGAACRSARGGGCGGAGQHPSLFTSHPALVSPLSTLDLNITCHD</sequence>
<dbReference type="Gramene" id="AET7Gv21030000.7">
    <property type="protein sequence ID" value="AET7Gv21030000.7"/>
    <property type="gene ID" value="AET7Gv21030000"/>
</dbReference>
<evidence type="ECO:0000313" key="1">
    <source>
        <dbReference type="EnsemblPlants" id="AET7Gv21030000.7"/>
    </source>
</evidence>
<evidence type="ECO:0000313" key="2">
    <source>
        <dbReference type="Proteomes" id="UP000015105"/>
    </source>
</evidence>